<keyword evidence="8" id="KW-0350">Heme biosynthesis</keyword>
<evidence type="ECO:0000256" key="8">
    <source>
        <dbReference type="ARBA" id="ARBA00023133"/>
    </source>
</evidence>
<comment type="cofactor">
    <cofactor evidence="1">
        <name>heme b</name>
        <dbReference type="ChEBI" id="CHEBI:60344"/>
    </cofactor>
</comment>
<accession>A0AAW1RQ14</accession>
<comment type="pathway">
    <text evidence="10">Porphyrin-containing compound metabolism; heme A biosynthesis; heme A from heme O: step 1/1.</text>
</comment>
<reference evidence="13 14" key="1">
    <citation type="journal article" date="2024" name="Nat. Commun.">
        <title>Phylogenomics reveals the evolutionary origins of lichenization in chlorophyte algae.</title>
        <authorList>
            <person name="Puginier C."/>
            <person name="Libourel C."/>
            <person name="Otte J."/>
            <person name="Skaloud P."/>
            <person name="Haon M."/>
            <person name="Grisel S."/>
            <person name="Petersen M."/>
            <person name="Berrin J.G."/>
            <person name="Delaux P.M."/>
            <person name="Dal Grande F."/>
            <person name="Keller J."/>
        </authorList>
    </citation>
    <scope>NUCLEOTIDE SEQUENCE [LARGE SCALE GENOMIC DNA]</scope>
    <source>
        <strain evidence="13 14">SAG 2145</strain>
    </source>
</reference>
<keyword evidence="14" id="KW-1185">Reference proteome</keyword>
<dbReference type="Pfam" id="PF02628">
    <property type="entry name" value="COX15-CtaA"/>
    <property type="match status" value="1"/>
</dbReference>
<comment type="catalytic activity">
    <reaction evidence="11">
        <text>Fe(II)-heme o + 2 A + H2O = Fe(II)-heme a + 2 AH2</text>
        <dbReference type="Rhea" id="RHEA:63388"/>
        <dbReference type="ChEBI" id="CHEBI:13193"/>
        <dbReference type="ChEBI" id="CHEBI:15377"/>
        <dbReference type="ChEBI" id="CHEBI:17499"/>
        <dbReference type="ChEBI" id="CHEBI:60530"/>
        <dbReference type="ChEBI" id="CHEBI:61715"/>
        <dbReference type="EC" id="1.17.99.9"/>
    </reaction>
    <physiologicalReaction direction="left-to-right" evidence="11">
        <dbReference type="Rhea" id="RHEA:63389"/>
    </physiologicalReaction>
</comment>
<comment type="caution">
    <text evidence="13">The sequence shown here is derived from an EMBL/GenBank/DDBJ whole genome shotgun (WGS) entry which is preliminary data.</text>
</comment>
<evidence type="ECO:0000256" key="12">
    <source>
        <dbReference type="SAM" id="Phobius"/>
    </source>
</evidence>
<dbReference type="GO" id="GO:0005743">
    <property type="term" value="C:mitochondrial inner membrane"/>
    <property type="evidence" value="ECO:0007669"/>
    <property type="project" value="TreeGrafter"/>
</dbReference>
<dbReference type="EMBL" id="JALJOS010000008">
    <property type="protein sequence ID" value="KAK9835831.1"/>
    <property type="molecule type" value="Genomic_DNA"/>
</dbReference>
<evidence type="ECO:0000256" key="6">
    <source>
        <dbReference type="ARBA" id="ARBA00023002"/>
    </source>
</evidence>
<keyword evidence="3 12" id="KW-0812">Transmembrane</keyword>
<evidence type="ECO:0000256" key="5">
    <source>
        <dbReference type="ARBA" id="ARBA00022989"/>
    </source>
</evidence>
<feature type="transmembrane region" description="Helical" evidence="12">
    <location>
        <begin position="110"/>
        <end position="130"/>
    </location>
</feature>
<feature type="transmembrane region" description="Helical" evidence="12">
    <location>
        <begin position="222"/>
        <end position="242"/>
    </location>
</feature>
<evidence type="ECO:0000313" key="13">
    <source>
        <dbReference type="EMBL" id="KAK9835831.1"/>
    </source>
</evidence>
<evidence type="ECO:0000256" key="11">
    <source>
        <dbReference type="ARBA" id="ARBA00048044"/>
    </source>
</evidence>
<keyword evidence="7" id="KW-0408">Iron</keyword>
<evidence type="ECO:0000313" key="14">
    <source>
        <dbReference type="Proteomes" id="UP001438707"/>
    </source>
</evidence>
<dbReference type="HAMAP" id="MF_01665">
    <property type="entry name" value="HemeA_synth_type2"/>
    <property type="match status" value="1"/>
</dbReference>
<name>A0AAW1RQ14_9CHLO</name>
<dbReference type="InterPro" id="IPR023754">
    <property type="entry name" value="HemeA_Synthase_type2"/>
</dbReference>
<proteinExistence type="inferred from homology"/>
<feature type="transmembrane region" description="Helical" evidence="12">
    <location>
        <begin position="405"/>
        <end position="426"/>
    </location>
</feature>
<feature type="transmembrane region" description="Helical" evidence="12">
    <location>
        <begin position="438"/>
        <end position="454"/>
    </location>
</feature>
<dbReference type="GO" id="GO:0046872">
    <property type="term" value="F:metal ion binding"/>
    <property type="evidence" value="ECO:0007669"/>
    <property type="project" value="UniProtKB-KW"/>
</dbReference>
<evidence type="ECO:0000256" key="7">
    <source>
        <dbReference type="ARBA" id="ARBA00023004"/>
    </source>
</evidence>
<keyword evidence="9 12" id="KW-0472">Membrane</keyword>
<evidence type="ECO:0000256" key="4">
    <source>
        <dbReference type="ARBA" id="ARBA00022723"/>
    </source>
</evidence>
<dbReference type="GO" id="GO:0016653">
    <property type="term" value="F:oxidoreductase activity, acting on NAD(P)H, heme protein as acceptor"/>
    <property type="evidence" value="ECO:0007669"/>
    <property type="project" value="TreeGrafter"/>
</dbReference>
<keyword evidence="4" id="KW-0479">Metal-binding</keyword>
<protein>
    <submittedName>
        <fullName evidence="13">Uncharacterized protein</fullName>
    </submittedName>
</protein>
<evidence type="ECO:0000256" key="10">
    <source>
        <dbReference type="ARBA" id="ARBA00044501"/>
    </source>
</evidence>
<feature type="transmembrane region" description="Helical" evidence="12">
    <location>
        <begin position="373"/>
        <end position="393"/>
    </location>
</feature>
<sequence>MAGAWLELFKQRDVSFLCVSLERAAVYAAPSARQPGSAVLSRFSEIWSFAAVGAPSRGFAAAASALGRAASRCQPGSQMLPLSRQYCSATGYVAQTGLTAGMTPGARRAVASWLGLSAGWVFAMVVLGGVTRLTRSGLSMTDWRFTGEKWPSNQAEWDAEFGQYKASPEFQRINRGMSLSEFKFIYGMEYAHRMWGRALGLIFLAPALFFTARGWITRPLGTRLGILFAAGGCQGLVGWWMVKSGLEEPTGQYETPRVSPYRLAAHLTTAFLIYSGLLWTGLSVAFPQIANAAASAAPASSAAAMAAKQLRTWMLPLTGILGVTALSGAFVAGLQAGHAYNDFPLMNGKWFPEDYWQHPGWKNALESSAAVQLHHRLLAATTLTAVTLTAIRFAGMPLPKAPRQLLKGVVALTAAQVALGISTLMLNVPVSLGSLHQANAMALLSLAISSLFVLRPAAGLRQSAAAAVSSLPVQVQQSIAKGSMRPVGA</sequence>
<feature type="transmembrane region" description="Helical" evidence="12">
    <location>
        <begin position="314"/>
        <end position="336"/>
    </location>
</feature>
<dbReference type="GO" id="GO:0006784">
    <property type="term" value="P:heme A biosynthetic process"/>
    <property type="evidence" value="ECO:0007669"/>
    <property type="project" value="InterPro"/>
</dbReference>
<evidence type="ECO:0000256" key="1">
    <source>
        <dbReference type="ARBA" id="ARBA00001970"/>
    </source>
</evidence>
<feature type="transmembrane region" description="Helical" evidence="12">
    <location>
        <begin position="263"/>
        <end position="282"/>
    </location>
</feature>
<dbReference type="InterPro" id="IPR003780">
    <property type="entry name" value="COX15/CtaA_fam"/>
</dbReference>
<comment type="subcellular location">
    <subcellularLocation>
        <location evidence="2">Membrane</location>
        <topology evidence="2">Multi-pass membrane protein</topology>
    </subcellularLocation>
</comment>
<evidence type="ECO:0000256" key="9">
    <source>
        <dbReference type="ARBA" id="ARBA00023136"/>
    </source>
</evidence>
<keyword evidence="6" id="KW-0560">Oxidoreductase</keyword>
<organism evidence="13 14">
    <name type="scientific">Apatococcus lobatus</name>
    <dbReference type="NCBI Taxonomy" id="904363"/>
    <lineage>
        <taxon>Eukaryota</taxon>
        <taxon>Viridiplantae</taxon>
        <taxon>Chlorophyta</taxon>
        <taxon>core chlorophytes</taxon>
        <taxon>Trebouxiophyceae</taxon>
        <taxon>Chlorellales</taxon>
        <taxon>Chlorellaceae</taxon>
        <taxon>Apatococcus</taxon>
    </lineage>
</organism>
<dbReference type="PANTHER" id="PTHR23289">
    <property type="entry name" value="CYTOCHROME C OXIDASE ASSEMBLY PROTEIN COX15"/>
    <property type="match status" value="1"/>
</dbReference>
<dbReference type="AlphaFoldDB" id="A0AAW1RQ14"/>
<evidence type="ECO:0000256" key="3">
    <source>
        <dbReference type="ARBA" id="ARBA00022692"/>
    </source>
</evidence>
<gene>
    <name evidence="13" type="ORF">WJX74_008903</name>
</gene>
<dbReference type="Proteomes" id="UP001438707">
    <property type="component" value="Unassembled WGS sequence"/>
</dbReference>
<keyword evidence="5 12" id="KW-1133">Transmembrane helix</keyword>
<evidence type="ECO:0000256" key="2">
    <source>
        <dbReference type="ARBA" id="ARBA00004141"/>
    </source>
</evidence>
<feature type="transmembrane region" description="Helical" evidence="12">
    <location>
        <begin position="198"/>
        <end position="216"/>
    </location>
</feature>
<dbReference type="PANTHER" id="PTHR23289:SF2">
    <property type="entry name" value="CYTOCHROME C OXIDASE ASSEMBLY PROTEIN COX15 HOMOLOG"/>
    <property type="match status" value="1"/>
</dbReference>
<dbReference type="GO" id="GO:0120547">
    <property type="term" value="F:heme A synthase activity"/>
    <property type="evidence" value="ECO:0007669"/>
    <property type="project" value="UniProtKB-EC"/>
</dbReference>